<feature type="transmembrane region" description="Helical" evidence="1">
    <location>
        <begin position="240"/>
        <end position="258"/>
    </location>
</feature>
<feature type="transmembrane region" description="Helical" evidence="1">
    <location>
        <begin position="185"/>
        <end position="205"/>
    </location>
</feature>
<feature type="transmembrane region" description="Helical" evidence="1">
    <location>
        <begin position="6"/>
        <end position="30"/>
    </location>
</feature>
<reference evidence="2 3" key="1">
    <citation type="submission" date="2021-06" db="EMBL/GenBank/DDBJ databases">
        <title>Bradyrhizobium sp. S2-11-4 Genome sequencing.</title>
        <authorList>
            <person name="Jin L."/>
        </authorList>
    </citation>
    <scope>NUCLEOTIDE SEQUENCE [LARGE SCALE GENOMIC DNA]</scope>
    <source>
        <strain evidence="2 3">S2-11-4</strain>
    </source>
</reference>
<keyword evidence="3" id="KW-1185">Reference proteome</keyword>
<dbReference type="Proteomes" id="UP000676951">
    <property type="component" value="Chromosome"/>
</dbReference>
<keyword evidence="1" id="KW-0472">Membrane</keyword>
<dbReference type="RefSeq" id="WP_215602771.1">
    <property type="nucleotide sequence ID" value="NZ_CP076136.1"/>
</dbReference>
<accession>A0A975RVC5</accession>
<feature type="transmembrane region" description="Helical" evidence="1">
    <location>
        <begin position="100"/>
        <end position="124"/>
    </location>
</feature>
<evidence type="ECO:0000313" key="2">
    <source>
        <dbReference type="EMBL" id="QWG22002.1"/>
    </source>
</evidence>
<feature type="transmembrane region" description="Helical" evidence="1">
    <location>
        <begin position="412"/>
        <end position="432"/>
    </location>
</feature>
<evidence type="ECO:0000256" key="1">
    <source>
        <dbReference type="SAM" id="Phobius"/>
    </source>
</evidence>
<feature type="transmembrane region" description="Helical" evidence="1">
    <location>
        <begin position="71"/>
        <end position="88"/>
    </location>
</feature>
<feature type="transmembrane region" description="Helical" evidence="1">
    <location>
        <begin position="212"/>
        <end position="228"/>
    </location>
</feature>
<proteinExistence type="predicted"/>
<protein>
    <submittedName>
        <fullName evidence="2">Uncharacterized protein</fullName>
    </submittedName>
</protein>
<dbReference type="EMBL" id="CP076136">
    <property type="protein sequence ID" value="QWG22002.1"/>
    <property type="molecule type" value="Genomic_DNA"/>
</dbReference>
<feature type="transmembrane region" description="Helical" evidence="1">
    <location>
        <begin position="42"/>
        <end position="65"/>
    </location>
</feature>
<feature type="transmembrane region" description="Helical" evidence="1">
    <location>
        <begin position="317"/>
        <end position="337"/>
    </location>
</feature>
<gene>
    <name evidence="2" type="ORF">KMZ93_18690</name>
</gene>
<feature type="transmembrane region" description="Helical" evidence="1">
    <location>
        <begin position="372"/>
        <end position="400"/>
    </location>
</feature>
<evidence type="ECO:0000313" key="3">
    <source>
        <dbReference type="Proteomes" id="UP000676951"/>
    </source>
</evidence>
<keyword evidence="1" id="KW-1133">Transmembrane helix</keyword>
<dbReference type="AlphaFoldDB" id="A0A975RVC5"/>
<feature type="transmembrane region" description="Helical" evidence="1">
    <location>
        <begin position="448"/>
        <end position="466"/>
    </location>
</feature>
<organism evidence="2 3">
    <name type="scientific">Bradyrhizobium sediminis</name>
    <dbReference type="NCBI Taxonomy" id="2840469"/>
    <lineage>
        <taxon>Bacteria</taxon>
        <taxon>Pseudomonadati</taxon>
        <taxon>Pseudomonadota</taxon>
        <taxon>Alphaproteobacteria</taxon>
        <taxon>Hyphomicrobiales</taxon>
        <taxon>Nitrobacteraceae</taxon>
        <taxon>Bradyrhizobium</taxon>
    </lineage>
</organism>
<keyword evidence="1" id="KW-0812">Transmembrane</keyword>
<sequence length="589" mass="65199">MSGFLGIAPIYVNGLLAILFVFVLPGLVLVRALDIPNFPQRWFIIFLSSLTLNHFLVTLVAALHFDPLQTYRAVTAALIAALLVMMARKRAAVSTPDTSGASIVLLSDVKWLAGSLVVLGFTYFNVWKHGVPNIFQGSDVSVSWNVWALIWSQGLFPVSSYGYPQFVPTTWATTYIFTGSTAQYFAYYTYIVLIIAPIALCTTVLARVSWRYAASLLFVFAWFVAEIQEPWLRSTLQEGFPDWIAAIFAFCGVMLFVANSPEGRYDKEQMTAALISLSLLSIAAATKPQYGLFTAAILIKICVDATKYLQRDQRTRLIAVAIGLVSAFAAAYMLYYMHLAAHRMPDNPLPASERLPHAWKLLNSNFTWPFRILAFAGLAMVPFVRSVRWLALPLILGFLFWAKMLSYDLRNLLGLLLISAAIPLCVVTRRFATTAVTSNERRWRVRDATVAAGVGVLCVVLTLPLAMGDERLKQRFADEQLSKGLGIELNRPIAELLGRGCGIFSADGYIHTVSAFQPYRSQMEFFHYTLPLTDLLEKQLNESTGCLSIMYPPGRTHPSILAVIDAAAAARGLAKVVEHNGMVLLAPGR</sequence>
<name>A0A975RVC5_9BRAD</name>